<keyword evidence="2" id="KW-1185">Reference proteome</keyword>
<name>A0ACC2T2Z6_9FUNG</name>
<evidence type="ECO:0000313" key="2">
    <source>
        <dbReference type="Proteomes" id="UP001165960"/>
    </source>
</evidence>
<evidence type="ECO:0000313" key="1">
    <source>
        <dbReference type="EMBL" id="KAJ9068947.1"/>
    </source>
</evidence>
<accession>A0ACC2T2Z6</accession>
<proteinExistence type="predicted"/>
<gene>
    <name evidence="1" type="ORF">DSO57_1023487</name>
</gene>
<dbReference type="EMBL" id="QTSX02003673">
    <property type="protein sequence ID" value="KAJ9068947.1"/>
    <property type="molecule type" value="Genomic_DNA"/>
</dbReference>
<sequence length="591" mass="66903">MSKKNSWMDPVLPTTPKAIPSEPLSSGSNPEGKIAASWLYPVLPVDKKPAFKADFSQVVSTESFTPIIKSEIKDLKRKKDSEALSAADLEVKERKQLNLEKRLARAKKWSNFKNFDRKIKLLNKRFRNRPPKPWLLDHHKEMLLLHRKNNLLRLQSEYTPAKPRLNEDEQWTTFYEQYNLPLKNQQSKLLLPEVTKFNLGNFSKNPSKEKPQKKINIDTIAKDQGNVLEEILRYLEDLNVEIDISDYKTNSNLTESILQGPCDLQPRRLDCLKFISQNSSTDDSHIPSTEINCHKISGFSEQSSATSSVDSEDDSTSTSTPEIEDMELSSKGKYEFFELLSKETEDSEGESDSDSDSDSSSSVSEVYISDKVQDVEVIEISSSSKEIEDVSSSDSSDSEDHMDEGLFNLLGASAFLGKKPEVEVLSSEIHEVTSEIPLQEPCPKSRTQPQSKQELLPAMGSVEFISREISMILDQMMPLDLYDAVWRHTHLHQHSTLPVWDRMPICHIPISGHQLGADQNLVRAFDAFRPLLPSISTFYVDVQVKAAAELSAKLGRYVHPGKAIEASKQIVVPKKLFGVVPRYCYRHASYL</sequence>
<comment type="caution">
    <text evidence="1">The sequence shown here is derived from an EMBL/GenBank/DDBJ whole genome shotgun (WGS) entry which is preliminary data.</text>
</comment>
<protein>
    <submittedName>
        <fullName evidence="1">Uncharacterized protein</fullName>
    </submittedName>
</protein>
<organism evidence="1 2">
    <name type="scientific">Entomophthora muscae</name>
    <dbReference type="NCBI Taxonomy" id="34485"/>
    <lineage>
        <taxon>Eukaryota</taxon>
        <taxon>Fungi</taxon>
        <taxon>Fungi incertae sedis</taxon>
        <taxon>Zoopagomycota</taxon>
        <taxon>Entomophthoromycotina</taxon>
        <taxon>Entomophthoromycetes</taxon>
        <taxon>Entomophthorales</taxon>
        <taxon>Entomophthoraceae</taxon>
        <taxon>Entomophthora</taxon>
    </lineage>
</organism>
<dbReference type="Proteomes" id="UP001165960">
    <property type="component" value="Unassembled WGS sequence"/>
</dbReference>
<reference evidence="1" key="1">
    <citation type="submission" date="2022-04" db="EMBL/GenBank/DDBJ databases">
        <title>Genome of the entomopathogenic fungus Entomophthora muscae.</title>
        <authorList>
            <person name="Elya C."/>
            <person name="Lovett B.R."/>
            <person name="Lee E."/>
            <person name="Macias A.M."/>
            <person name="Hajek A.E."/>
            <person name="De Bivort B.L."/>
            <person name="Kasson M.T."/>
            <person name="De Fine Licht H.H."/>
            <person name="Stajich J.E."/>
        </authorList>
    </citation>
    <scope>NUCLEOTIDE SEQUENCE</scope>
    <source>
        <strain evidence="1">Berkeley</strain>
    </source>
</reference>